<sequence length="58" mass="6448">MELEEVTKELVWIQNKGQVSSLVAAMIAEMHGWGKCLLFLACVNVVLVMFSVVVLLVK</sequence>
<keyword evidence="1" id="KW-0472">Membrane</keyword>
<organism evidence="2">
    <name type="scientific">Arundo donax</name>
    <name type="common">Giant reed</name>
    <name type="synonym">Donax arundinaceus</name>
    <dbReference type="NCBI Taxonomy" id="35708"/>
    <lineage>
        <taxon>Eukaryota</taxon>
        <taxon>Viridiplantae</taxon>
        <taxon>Streptophyta</taxon>
        <taxon>Embryophyta</taxon>
        <taxon>Tracheophyta</taxon>
        <taxon>Spermatophyta</taxon>
        <taxon>Magnoliopsida</taxon>
        <taxon>Liliopsida</taxon>
        <taxon>Poales</taxon>
        <taxon>Poaceae</taxon>
        <taxon>PACMAD clade</taxon>
        <taxon>Arundinoideae</taxon>
        <taxon>Arundineae</taxon>
        <taxon>Arundo</taxon>
    </lineage>
</organism>
<dbReference type="AlphaFoldDB" id="A0A0A9BRQ0"/>
<dbReference type="EMBL" id="GBRH01233087">
    <property type="protein sequence ID" value="JAD64808.1"/>
    <property type="molecule type" value="Transcribed_RNA"/>
</dbReference>
<name>A0A0A9BRQ0_ARUDO</name>
<accession>A0A0A9BRQ0</accession>
<protein>
    <submittedName>
        <fullName evidence="2">Uncharacterized protein</fullName>
    </submittedName>
</protein>
<proteinExistence type="predicted"/>
<evidence type="ECO:0000256" key="1">
    <source>
        <dbReference type="SAM" id="Phobius"/>
    </source>
</evidence>
<reference evidence="2" key="2">
    <citation type="journal article" date="2015" name="Data Brief">
        <title>Shoot transcriptome of the giant reed, Arundo donax.</title>
        <authorList>
            <person name="Barrero R.A."/>
            <person name="Guerrero F.D."/>
            <person name="Moolhuijzen P."/>
            <person name="Goolsby J.A."/>
            <person name="Tidwell J."/>
            <person name="Bellgard S.E."/>
            <person name="Bellgard M.I."/>
        </authorList>
    </citation>
    <scope>NUCLEOTIDE SEQUENCE</scope>
    <source>
        <tissue evidence="2">Shoot tissue taken approximately 20 cm above the soil surface</tissue>
    </source>
</reference>
<keyword evidence="1" id="KW-1133">Transmembrane helix</keyword>
<evidence type="ECO:0000313" key="2">
    <source>
        <dbReference type="EMBL" id="JAD64808.1"/>
    </source>
</evidence>
<keyword evidence="1" id="KW-0812">Transmembrane</keyword>
<reference evidence="2" key="1">
    <citation type="submission" date="2014-09" db="EMBL/GenBank/DDBJ databases">
        <authorList>
            <person name="Magalhaes I.L.F."/>
            <person name="Oliveira U."/>
            <person name="Santos F.R."/>
            <person name="Vidigal T.H.D.A."/>
            <person name="Brescovit A.D."/>
            <person name="Santos A.J."/>
        </authorList>
    </citation>
    <scope>NUCLEOTIDE SEQUENCE</scope>
    <source>
        <tissue evidence="2">Shoot tissue taken approximately 20 cm above the soil surface</tissue>
    </source>
</reference>
<feature type="transmembrane region" description="Helical" evidence="1">
    <location>
        <begin position="36"/>
        <end position="57"/>
    </location>
</feature>